<evidence type="ECO:0000313" key="1">
    <source>
        <dbReference type="EMBL" id="OGD09071.1"/>
    </source>
</evidence>
<gene>
    <name evidence="1" type="ORF">A2397_00740</name>
</gene>
<organism evidence="1 2">
    <name type="scientific">Candidatus Amesbacteria bacterium RIFOXYB1_FULL_44_23</name>
    <dbReference type="NCBI Taxonomy" id="1797263"/>
    <lineage>
        <taxon>Bacteria</taxon>
        <taxon>Candidatus Amesiibacteriota</taxon>
    </lineage>
</organism>
<accession>A0A1F4ZRT0</accession>
<comment type="caution">
    <text evidence="1">The sequence shown here is derived from an EMBL/GenBank/DDBJ whole genome shotgun (WGS) entry which is preliminary data.</text>
</comment>
<dbReference type="AlphaFoldDB" id="A0A1F4ZRT0"/>
<protein>
    <submittedName>
        <fullName evidence="1">Uncharacterized protein</fullName>
    </submittedName>
</protein>
<dbReference type="STRING" id="1797263.A2397_00740"/>
<name>A0A1F4ZRT0_9BACT</name>
<reference evidence="1 2" key="1">
    <citation type="journal article" date="2016" name="Nat. Commun.">
        <title>Thousands of microbial genomes shed light on interconnected biogeochemical processes in an aquifer system.</title>
        <authorList>
            <person name="Anantharaman K."/>
            <person name="Brown C.T."/>
            <person name="Hug L.A."/>
            <person name="Sharon I."/>
            <person name="Castelle C.J."/>
            <person name="Probst A.J."/>
            <person name="Thomas B.C."/>
            <person name="Singh A."/>
            <person name="Wilkins M.J."/>
            <person name="Karaoz U."/>
            <person name="Brodie E.L."/>
            <person name="Williams K.H."/>
            <person name="Hubbard S.S."/>
            <person name="Banfield J.F."/>
        </authorList>
    </citation>
    <scope>NUCLEOTIDE SEQUENCE [LARGE SCALE GENOMIC DNA]</scope>
</reference>
<dbReference type="EMBL" id="MEXR01000040">
    <property type="protein sequence ID" value="OGD09071.1"/>
    <property type="molecule type" value="Genomic_DNA"/>
</dbReference>
<proteinExistence type="predicted"/>
<evidence type="ECO:0000313" key="2">
    <source>
        <dbReference type="Proteomes" id="UP000176424"/>
    </source>
</evidence>
<dbReference type="Proteomes" id="UP000176424">
    <property type="component" value="Unassembled WGS sequence"/>
</dbReference>
<sequence length="405" mass="44381">MAFEEGETRLWHTGVSDVSLSVGRDYGFRVLAHLPFEAPHEIVGSYVDAGIAGLRRSDLVLSAAVRCKMGADETAVATADSLVVYTFCGKNGLGVVAALRDGFSVADRERWKQLVGMYPRLPSSPDMVHSWLLKPVAVKSRQVLHWADKTAETFDAMPKSISAFHGINMRDNLPHANFEIEGALRQIAAGYQVLTNEAWVETITGEGDLLKASEIVPELGNGVFSVSVMWLPNELGSQPEADFVQGTLGVLGVGICRSLADVFKKVQIDGMEFLFTADANRYVDGLWADLSGKYSEIREYAGDRIYGKINQIYAANNLKGVGLSQLALTQEETVSAVTKMGVQLSVIGATDGAYCRTRDMRRMINDMGRMFTEAADDITFKNWSGLGSKLNGEDDGMIYRLYLEH</sequence>